<name>A0A8J4RCH5_9ROSI</name>
<evidence type="ECO:0000313" key="1">
    <source>
        <dbReference type="EMBL" id="KAF3961412.1"/>
    </source>
</evidence>
<comment type="caution">
    <text evidence="1">The sequence shown here is derived from an EMBL/GenBank/DDBJ whole genome shotgun (WGS) entry which is preliminary data.</text>
</comment>
<dbReference type="AlphaFoldDB" id="A0A8J4RCH5"/>
<organism evidence="1 2">
    <name type="scientific">Castanea mollissima</name>
    <name type="common">Chinese chestnut</name>
    <dbReference type="NCBI Taxonomy" id="60419"/>
    <lineage>
        <taxon>Eukaryota</taxon>
        <taxon>Viridiplantae</taxon>
        <taxon>Streptophyta</taxon>
        <taxon>Embryophyta</taxon>
        <taxon>Tracheophyta</taxon>
        <taxon>Spermatophyta</taxon>
        <taxon>Magnoliopsida</taxon>
        <taxon>eudicotyledons</taxon>
        <taxon>Gunneridae</taxon>
        <taxon>Pentapetalae</taxon>
        <taxon>rosids</taxon>
        <taxon>fabids</taxon>
        <taxon>Fagales</taxon>
        <taxon>Fagaceae</taxon>
        <taxon>Castanea</taxon>
    </lineage>
</organism>
<sequence>MKLTHILSQQCVWPNSIIFSWKNNKLILWSLIEVCQRWGRFYLGAAYRNYGSKDRNHSFSSPTYYKFLQKFMSGG</sequence>
<accession>A0A8J4RCH5</accession>
<gene>
    <name evidence="1" type="ORF">CMV_013971</name>
</gene>
<evidence type="ECO:0000313" key="2">
    <source>
        <dbReference type="Proteomes" id="UP000737018"/>
    </source>
</evidence>
<keyword evidence="2" id="KW-1185">Reference proteome</keyword>
<protein>
    <submittedName>
        <fullName evidence="1">Uncharacterized protein</fullName>
    </submittedName>
</protein>
<dbReference type="Proteomes" id="UP000737018">
    <property type="component" value="Unassembled WGS sequence"/>
</dbReference>
<proteinExistence type="predicted"/>
<dbReference type="EMBL" id="JRKL02001904">
    <property type="protein sequence ID" value="KAF3961412.1"/>
    <property type="molecule type" value="Genomic_DNA"/>
</dbReference>
<reference evidence="1" key="1">
    <citation type="submission" date="2020-03" db="EMBL/GenBank/DDBJ databases">
        <title>Castanea mollissima Vanexum genome sequencing.</title>
        <authorList>
            <person name="Staton M."/>
        </authorList>
    </citation>
    <scope>NUCLEOTIDE SEQUENCE</scope>
    <source>
        <tissue evidence="1">Leaf</tissue>
    </source>
</reference>